<dbReference type="Proteomes" id="UP000231464">
    <property type="component" value="Unassembled WGS sequence"/>
</dbReference>
<organism evidence="2 3">
    <name type="scientific">Candidatus Kuenenbacteria bacterium CG10_big_fil_rev_8_21_14_0_10_36_11</name>
    <dbReference type="NCBI Taxonomy" id="1974618"/>
    <lineage>
        <taxon>Bacteria</taxon>
        <taxon>Candidatus Kueneniibacteriota</taxon>
    </lineage>
</organism>
<evidence type="ECO:0000256" key="1">
    <source>
        <dbReference type="ARBA" id="ARBA00044777"/>
    </source>
</evidence>
<accession>A0A2M6WBD3</accession>
<gene>
    <name evidence="2" type="ORF">COU23_00470</name>
</gene>
<dbReference type="PANTHER" id="PTHR33969:SF2">
    <property type="entry name" value="SEGREGATION AND CONDENSATION PROTEIN A"/>
    <property type="match status" value="1"/>
</dbReference>
<sequence>MYQVKLEKFEGPLDLLLQLIEQADLDITEVSIAKVVEQFMIYLEQVEEKNPEELADFLVVAAKLLLIKSRALLPNLSLGDEDDGLNLESQLKIYKKYYDASKIIEKILAEKKVLFTREKIPVDVEVIFNPPESLTGEKLQKIFLEILKEIEPIIRLPKKSMLRAISIKEKIENIRNRIFSALSLNFKDLVAESKNRTDVIITFLGVLELVKQRVVIVKQDSMFEEIIIEKL</sequence>
<dbReference type="AlphaFoldDB" id="A0A2M6WBD3"/>
<reference evidence="3" key="1">
    <citation type="submission" date="2017-09" db="EMBL/GenBank/DDBJ databases">
        <title>Depth-based differentiation of microbial function through sediment-hosted aquifers and enrichment of novel symbionts in the deep terrestrial subsurface.</title>
        <authorList>
            <person name="Probst A.J."/>
            <person name="Ladd B."/>
            <person name="Jarett J.K."/>
            <person name="Geller-Mcgrath D.E."/>
            <person name="Sieber C.M.K."/>
            <person name="Emerson J.B."/>
            <person name="Anantharaman K."/>
            <person name="Thomas B.C."/>
            <person name="Malmstrom R."/>
            <person name="Stieglmeier M."/>
            <person name="Klingl A."/>
            <person name="Woyke T."/>
            <person name="Ryan C.M."/>
            <person name="Banfield J.F."/>
        </authorList>
    </citation>
    <scope>NUCLEOTIDE SEQUENCE [LARGE SCALE GENOMIC DNA]</scope>
</reference>
<comment type="caution">
    <text evidence="2">The sequence shown here is derived from an EMBL/GenBank/DDBJ whole genome shotgun (WGS) entry which is preliminary data.</text>
</comment>
<dbReference type="Gene3D" id="1.10.10.580">
    <property type="entry name" value="Structural maintenance of chromosome 1. Chain E"/>
    <property type="match status" value="1"/>
</dbReference>
<dbReference type="InterPro" id="IPR023093">
    <property type="entry name" value="ScpA-like_C"/>
</dbReference>
<protein>
    <recommendedName>
        <fullName evidence="1">Segregation and condensation protein A</fullName>
    </recommendedName>
</protein>
<name>A0A2M6WBD3_9BACT</name>
<proteinExistence type="predicted"/>
<dbReference type="Pfam" id="PF02616">
    <property type="entry name" value="SMC_ScpA"/>
    <property type="match status" value="1"/>
</dbReference>
<evidence type="ECO:0000313" key="2">
    <source>
        <dbReference type="EMBL" id="PIT90081.1"/>
    </source>
</evidence>
<dbReference type="Gene3D" id="6.10.250.2410">
    <property type="match status" value="1"/>
</dbReference>
<dbReference type="InterPro" id="IPR003768">
    <property type="entry name" value="ScpA"/>
</dbReference>
<evidence type="ECO:0000313" key="3">
    <source>
        <dbReference type="Proteomes" id="UP000231464"/>
    </source>
</evidence>
<dbReference type="PANTHER" id="PTHR33969">
    <property type="entry name" value="SEGREGATION AND CONDENSATION PROTEIN A"/>
    <property type="match status" value="1"/>
</dbReference>
<dbReference type="EMBL" id="PFBP01000006">
    <property type="protein sequence ID" value="PIT90081.1"/>
    <property type="molecule type" value="Genomic_DNA"/>
</dbReference>